<dbReference type="PANTHER" id="PTHR31410">
    <property type="entry name" value="TRANSMEMBRANE PROTEIN 246"/>
    <property type="match status" value="1"/>
</dbReference>
<dbReference type="OMA" id="SEILMGW"/>
<dbReference type="GO" id="GO:0016757">
    <property type="term" value="F:glycosyltransferase activity"/>
    <property type="evidence" value="ECO:0007669"/>
    <property type="project" value="InterPro"/>
</dbReference>
<dbReference type="EMBL" id="KL584752">
    <property type="protein sequence ID" value="KEQ98601.1"/>
    <property type="molecule type" value="Genomic_DNA"/>
</dbReference>
<keyword evidence="3" id="KW-1185">Reference proteome</keyword>
<feature type="transmembrane region" description="Helical" evidence="1">
    <location>
        <begin position="218"/>
        <end position="239"/>
    </location>
</feature>
<dbReference type="CDD" id="cd22189">
    <property type="entry name" value="PGAP4-like_fungal"/>
    <property type="match status" value="1"/>
</dbReference>
<dbReference type="InterPro" id="IPR029675">
    <property type="entry name" value="PGAP4"/>
</dbReference>
<organism evidence="2 3">
    <name type="scientific">Aureobasidium subglaciale (strain EXF-2481)</name>
    <name type="common">Aureobasidium pullulans var. subglaciale</name>
    <dbReference type="NCBI Taxonomy" id="1043005"/>
    <lineage>
        <taxon>Eukaryota</taxon>
        <taxon>Fungi</taxon>
        <taxon>Dikarya</taxon>
        <taxon>Ascomycota</taxon>
        <taxon>Pezizomycotina</taxon>
        <taxon>Dothideomycetes</taxon>
        <taxon>Dothideomycetidae</taxon>
        <taxon>Dothideales</taxon>
        <taxon>Saccotheciaceae</taxon>
        <taxon>Aureobasidium</taxon>
    </lineage>
</organism>
<accession>A0A074ZJC5</accession>
<keyword evidence="1" id="KW-1133">Transmembrane helix</keyword>
<dbReference type="InParanoid" id="A0A074ZJC5"/>
<name>A0A074ZJC5_AURSE</name>
<dbReference type="GO" id="GO:0006506">
    <property type="term" value="P:GPI anchor biosynthetic process"/>
    <property type="evidence" value="ECO:0007669"/>
    <property type="project" value="InterPro"/>
</dbReference>
<feature type="transmembrane region" description="Helical" evidence="1">
    <location>
        <begin position="251"/>
        <end position="270"/>
    </location>
</feature>
<evidence type="ECO:0000256" key="1">
    <source>
        <dbReference type="SAM" id="Phobius"/>
    </source>
</evidence>
<evidence type="ECO:0000313" key="2">
    <source>
        <dbReference type="EMBL" id="KEQ98601.1"/>
    </source>
</evidence>
<protein>
    <recommendedName>
        <fullName evidence="4">Glycosyltransferase family 25 protein</fullName>
    </recommendedName>
</protein>
<dbReference type="PANTHER" id="PTHR31410:SF1">
    <property type="entry name" value="POST-GPI ATTACHMENT TO PROTEINS FACTOR 4"/>
    <property type="match status" value="1"/>
</dbReference>
<proteinExistence type="predicted"/>
<keyword evidence="1" id="KW-0812">Transmembrane</keyword>
<dbReference type="AlphaFoldDB" id="A0A074ZJC5"/>
<dbReference type="GeneID" id="25363379"/>
<sequence>MYTFILDIATTASRRFRTRIQYRCIKIRIERARTSEEAMCRNTFCSEERDNISTLLEGLSEQERNDIHFAVFIAQTDPSVHFAYHEDWLHNLADEVLLYDLPKKKMEHVIELEKTGNSREKGLFDYTYMLKSCYEQGAEHIAMFEDDIVALDGWYHRAVAGLELAERQSTLQKASMDCKLIQYPPSSTTKTNDPKVLYLRLFYTEEFLGWNSEEWRTYLSYSLLATAVLTIALILLRCISRTAKKSMTPSLVLPIYAICLPLTILLFFAAGRTTVLSLPTGVNEMPRYGCCSQALVFPRSSALSIINLFQDKKLGFVDSLIEEFADQNGGLRWALTPSVVQHIGRKSSKGDDFGTASKYSMSVAEKLWNFGFEENDGEELRREHLEVIGKGIPPP</sequence>
<dbReference type="OrthoDB" id="2016523at2759"/>
<dbReference type="RefSeq" id="XP_013346779.1">
    <property type="nucleotide sequence ID" value="XM_013491325.1"/>
</dbReference>
<dbReference type="GO" id="GO:0000139">
    <property type="term" value="C:Golgi membrane"/>
    <property type="evidence" value="ECO:0007669"/>
    <property type="project" value="InterPro"/>
</dbReference>
<gene>
    <name evidence="2" type="ORF">AUEXF2481DRAFT_26962</name>
</gene>
<evidence type="ECO:0008006" key="4">
    <source>
        <dbReference type="Google" id="ProtNLM"/>
    </source>
</evidence>
<dbReference type="Proteomes" id="UP000030641">
    <property type="component" value="Unassembled WGS sequence"/>
</dbReference>
<keyword evidence="1" id="KW-0472">Membrane</keyword>
<reference evidence="2 3" key="1">
    <citation type="journal article" date="2014" name="BMC Genomics">
        <title>Genome sequencing of four Aureobasidium pullulans varieties: biotechnological potential, stress tolerance, and description of new species.</title>
        <authorList>
            <person name="Gostin Ar C."/>
            <person name="Ohm R.A."/>
            <person name="Kogej T."/>
            <person name="Sonjak S."/>
            <person name="Turk M."/>
            <person name="Zajc J."/>
            <person name="Zalar P."/>
            <person name="Grube M."/>
            <person name="Sun H."/>
            <person name="Han J."/>
            <person name="Sharma A."/>
            <person name="Chiniquy J."/>
            <person name="Ngan C.Y."/>
            <person name="Lipzen A."/>
            <person name="Barry K."/>
            <person name="Grigoriev I.V."/>
            <person name="Gunde-Cimerman N."/>
        </authorList>
    </citation>
    <scope>NUCLEOTIDE SEQUENCE [LARGE SCALE GENOMIC DNA]</scope>
    <source>
        <strain evidence="2 3">EXF-2481</strain>
    </source>
</reference>
<evidence type="ECO:0000313" key="3">
    <source>
        <dbReference type="Proteomes" id="UP000030641"/>
    </source>
</evidence>
<dbReference type="HOGENOM" id="CLU_036324_0_0_1"/>